<reference evidence="3" key="1">
    <citation type="journal article" date="2019" name="Int. J. Syst. Evol. Microbiol.">
        <title>The Global Catalogue of Microorganisms (GCM) 10K type strain sequencing project: providing services to taxonomists for standard genome sequencing and annotation.</title>
        <authorList>
            <consortium name="The Broad Institute Genomics Platform"/>
            <consortium name="The Broad Institute Genome Sequencing Center for Infectious Disease"/>
            <person name="Wu L."/>
            <person name="Ma J."/>
        </authorList>
    </citation>
    <scope>NUCLEOTIDE SEQUENCE [LARGE SCALE GENOMIC DNA]</scope>
    <source>
        <strain evidence="3">CGMCC 4.7237</strain>
    </source>
</reference>
<dbReference type="Proteomes" id="UP001595765">
    <property type="component" value="Unassembled WGS sequence"/>
</dbReference>
<proteinExistence type="predicted"/>
<dbReference type="SUPFAM" id="SSF56726">
    <property type="entry name" value="DNA topoisomerase IV, alpha subunit"/>
    <property type="match status" value="1"/>
</dbReference>
<evidence type="ECO:0000313" key="2">
    <source>
        <dbReference type="EMBL" id="MFC4030750.1"/>
    </source>
</evidence>
<feature type="domain" description="Wadjet protein JetD C-terminal" evidence="1">
    <location>
        <begin position="235"/>
        <end position="379"/>
    </location>
</feature>
<accession>A0ABV8HFQ2</accession>
<protein>
    <submittedName>
        <fullName evidence="2">Wadjet anti-phage system protein JetD domain-containing protein</fullName>
    </submittedName>
</protein>
<organism evidence="2 3">
    <name type="scientific">Streptomyces polygonati</name>
    <dbReference type="NCBI Taxonomy" id="1617087"/>
    <lineage>
        <taxon>Bacteria</taxon>
        <taxon>Bacillati</taxon>
        <taxon>Actinomycetota</taxon>
        <taxon>Actinomycetes</taxon>
        <taxon>Kitasatosporales</taxon>
        <taxon>Streptomycetaceae</taxon>
        <taxon>Streptomyces</taxon>
    </lineage>
</organism>
<sequence length="396" mass="44077">MRQHIANGGKMDRRLSLRMTDRERADLIDLFGNAVNATGVQLARADTVLRGSRHTLPLRMLIIGAGGPIRTKRGQARYRAIIKRDRLMRERAETLAAIADVAELATEHELLASLLDDNRRVPPDGSRAATPHWVTYCAALRAAAEWFRTESRGWKCSERELALLALGGTKTWTKASKAAFANLVGLPFTEAVHTSDTGLRMTGPAEWHRQGLVADLTLAEPFIELPGWAVTRDGRFDLQACGIFLIENQETFEAVASRTSVPRNWLCIWTEGFASRALVHFLSSCVPESLPITAWGDLDPPGIDIILDLADRSGRSIQPIAMDAELYRRGCKLVEEPSELEKWLNRAKQQADTVPSHFKGLVAAMIEHGGLRCEQEGLHEQVLPYLYSRLAELKPF</sequence>
<dbReference type="InterPro" id="IPR036078">
    <property type="entry name" value="Spo11/TopoVI_A_sf"/>
</dbReference>
<gene>
    <name evidence="2" type="ORF">ACFO3J_04625</name>
</gene>
<dbReference type="EMBL" id="JBHSBB010000005">
    <property type="protein sequence ID" value="MFC4030750.1"/>
    <property type="molecule type" value="Genomic_DNA"/>
</dbReference>
<dbReference type="RefSeq" id="WP_386426350.1">
    <property type="nucleotide sequence ID" value="NZ_JBHSBB010000005.1"/>
</dbReference>
<evidence type="ECO:0000313" key="3">
    <source>
        <dbReference type="Proteomes" id="UP001595765"/>
    </source>
</evidence>
<comment type="caution">
    <text evidence="2">The sequence shown here is derived from an EMBL/GenBank/DDBJ whole genome shotgun (WGS) entry which is preliminary data.</text>
</comment>
<name>A0ABV8HFQ2_9ACTN</name>
<evidence type="ECO:0000259" key="1">
    <source>
        <dbReference type="Pfam" id="PF09983"/>
    </source>
</evidence>
<dbReference type="InterPro" id="IPR024534">
    <property type="entry name" value="JetD_C"/>
</dbReference>
<dbReference type="Pfam" id="PF09983">
    <property type="entry name" value="JetD_C"/>
    <property type="match status" value="1"/>
</dbReference>
<dbReference type="Gene3D" id="3.40.1360.10">
    <property type="match status" value="1"/>
</dbReference>
<keyword evidence="3" id="KW-1185">Reference proteome</keyword>